<reference evidence="3" key="1">
    <citation type="submission" date="2012-11" db="EMBL/GenBank/DDBJ databases">
        <authorList>
            <person name="Singh A."/>
            <person name="Pinnaka A.K."/>
            <person name="Vaidya B."/>
        </authorList>
    </citation>
    <scope>NUCLEOTIDE SEQUENCE [LARGE SCALE GENOMIC DNA]</scope>
    <source>
        <strain evidence="3">AK23</strain>
    </source>
</reference>
<reference evidence="2 3" key="2">
    <citation type="journal article" date="2015" name="Syst. Appl. Microbiol.">
        <title>Nitrincola nitratireducens sp. nov. isolated from a haloalkaline crater lake.</title>
        <authorList>
            <person name="Singh A."/>
            <person name="Vaidya B."/>
            <person name="Tanuku N.R."/>
            <person name="Pinnaka A.K."/>
        </authorList>
    </citation>
    <scope>NUCLEOTIDE SEQUENCE [LARGE SCALE GENOMIC DNA]</scope>
    <source>
        <strain evidence="2 3">AK23</strain>
    </source>
</reference>
<dbReference type="CDD" id="cd05403">
    <property type="entry name" value="NT_KNTase_like"/>
    <property type="match status" value="1"/>
</dbReference>
<protein>
    <recommendedName>
        <fullName evidence="1">Polymerase beta nucleotidyltransferase domain-containing protein</fullName>
    </recommendedName>
</protein>
<sequence>MSNNVRLSQEEQDAILSILHEADPEGEIYVFGSRADLNKRGGDIDVFFQTNKKLTLKHRLILEYRMGSKCNTKVDLLVKNIDEPDQPIHDIARQGVHL</sequence>
<evidence type="ECO:0000259" key="1">
    <source>
        <dbReference type="Pfam" id="PF18765"/>
    </source>
</evidence>
<dbReference type="AlphaFoldDB" id="W9UZG7"/>
<evidence type="ECO:0000313" key="3">
    <source>
        <dbReference type="Proteomes" id="UP000019464"/>
    </source>
</evidence>
<accession>W9UZG7</accession>
<dbReference type="Pfam" id="PF18765">
    <property type="entry name" value="Polbeta"/>
    <property type="match status" value="1"/>
</dbReference>
<gene>
    <name evidence="2" type="ORF">D791_00699</name>
</gene>
<comment type="caution">
    <text evidence="2">The sequence shown here is derived from an EMBL/GenBank/DDBJ whole genome shotgun (WGS) entry which is preliminary data.</text>
</comment>
<organism evidence="2 3">
    <name type="scientific">Nitrincola nitratireducens</name>
    <dbReference type="NCBI Taxonomy" id="1229521"/>
    <lineage>
        <taxon>Bacteria</taxon>
        <taxon>Pseudomonadati</taxon>
        <taxon>Pseudomonadota</taxon>
        <taxon>Gammaproteobacteria</taxon>
        <taxon>Oceanospirillales</taxon>
        <taxon>Oceanospirillaceae</taxon>
        <taxon>Nitrincola</taxon>
    </lineage>
</organism>
<dbReference type="InterPro" id="IPR041633">
    <property type="entry name" value="Polbeta"/>
</dbReference>
<dbReference type="EMBL" id="AONB01000002">
    <property type="protein sequence ID" value="EXJ12454.1"/>
    <property type="molecule type" value="Genomic_DNA"/>
</dbReference>
<dbReference type="RefSeq" id="WP_051514090.1">
    <property type="nucleotide sequence ID" value="NZ_AONB01000002.1"/>
</dbReference>
<evidence type="ECO:0000313" key="2">
    <source>
        <dbReference type="EMBL" id="EXJ12454.1"/>
    </source>
</evidence>
<name>W9UZG7_9GAMM</name>
<dbReference type="SUPFAM" id="SSF81301">
    <property type="entry name" value="Nucleotidyltransferase"/>
    <property type="match status" value="1"/>
</dbReference>
<dbReference type="STRING" id="1229521.D791_00699"/>
<dbReference type="Proteomes" id="UP000019464">
    <property type="component" value="Unassembled WGS sequence"/>
</dbReference>
<feature type="domain" description="Polymerase beta nucleotidyltransferase" evidence="1">
    <location>
        <begin position="27"/>
        <end position="97"/>
    </location>
</feature>
<dbReference type="Gene3D" id="3.30.460.10">
    <property type="entry name" value="Beta Polymerase, domain 2"/>
    <property type="match status" value="1"/>
</dbReference>
<dbReference type="OrthoDB" id="14556at2"/>
<dbReference type="InterPro" id="IPR043519">
    <property type="entry name" value="NT_sf"/>
</dbReference>
<proteinExistence type="predicted"/>
<keyword evidence="3" id="KW-1185">Reference proteome</keyword>